<dbReference type="HOGENOM" id="CLU_056715_0_0_5"/>
<dbReference type="Proteomes" id="UP000018542">
    <property type="component" value="Chromosome"/>
</dbReference>
<feature type="domain" description="Solute-binding protein family 3/N-terminal" evidence="3">
    <location>
        <begin position="36"/>
        <end position="268"/>
    </location>
</feature>
<dbReference type="EMBL" id="CP006912">
    <property type="protein sequence ID" value="AHB49162.1"/>
    <property type="molecule type" value="Genomic_DNA"/>
</dbReference>
<feature type="chain" id="PRO_5004740772" evidence="2">
    <location>
        <begin position="24"/>
        <end position="289"/>
    </location>
</feature>
<keyword evidence="1 2" id="KW-0732">Signal</keyword>
<sequence length="289" mass="31888">MRTHALLALFLGSLVVAPGGAGAAEGHLADAVNRNVFRVCATPGNLPYSNEKGEGFENKIAEIFADELGRPVEYTWFPQGLGLVRMTLAARRCDVIMGTVQADEYTLNTNHYYRTTYAIIAKKGSGLEDVNSIYDERLKGKTIGVQAGAPAADHVARAGLMPNARSYRFMVDTRHESPPREMIQDIEKGEIDAGVLWGPYAGYYAKEFGDLVVNPIVEARRPGTERLDYRITLGVRVNEVQWKHEINDVITKRQGDIDKILLDYGVPIIDEDNKIITEPRGPVKATGSN</sequence>
<keyword evidence="5" id="KW-1185">Reference proteome</keyword>
<dbReference type="Gene3D" id="3.40.190.10">
    <property type="entry name" value="Periplasmic binding protein-like II"/>
    <property type="match status" value="2"/>
</dbReference>
<dbReference type="NCBIfam" id="TIGR03871">
    <property type="entry name" value="ABC_peri_MoxJ_2"/>
    <property type="match status" value="1"/>
</dbReference>
<dbReference type="STRING" id="1029756.W911_13280"/>
<dbReference type="PATRIC" id="fig|1029756.8.peg.2765"/>
<dbReference type="InterPro" id="IPR001638">
    <property type="entry name" value="Solute-binding_3/MltF_N"/>
</dbReference>
<reference evidence="4 5" key="1">
    <citation type="journal article" date="2014" name="Genome Announc.">
        <title>Complete Genome Sequence of Hyphomicrobium nitrativorans Strain NL23, a Denitrifying Bacterium Isolated from Biofilm of a Methanol-Fed Denitrification System Treating Seawater at the Montreal Biodome.</title>
        <authorList>
            <person name="Martineau C."/>
            <person name="Villeneuve C."/>
            <person name="Mauffrey F."/>
            <person name="Villemur R."/>
        </authorList>
    </citation>
    <scope>NUCLEOTIDE SEQUENCE [LARGE SCALE GENOMIC DNA]</scope>
    <source>
        <strain evidence="4">NL23</strain>
    </source>
</reference>
<dbReference type="AlphaFoldDB" id="V5SF88"/>
<proteinExistence type="predicted"/>
<dbReference type="PANTHER" id="PTHR35936">
    <property type="entry name" value="MEMBRANE-BOUND LYTIC MUREIN TRANSGLYCOSYLASE F"/>
    <property type="match status" value="1"/>
</dbReference>
<dbReference type="InterPro" id="IPR022448">
    <property type="entry name" value="Quinoprotein_dehydrogenase"/>
</dbReference>
<gene>
    <name evidence="4" type="ORF">W911_13280</name>
</gene>
<name>V5SF88_9HYPH</name>
<accession>V5SF88</accession>
<dbReference type="SMART" id="SM00062">
    <property type="entry name" value="PBPb"/>
    <property type="match status" value="1"/>
</dbReference>
<dbReference type="KEGG" id="hni:W911_13280"/>
<evidence type="ECO:0000313" key="5">
    <source>
        <dbReference type="Proteomes" id="UP000018542"/>
    </source>
</evidence>
<protein>
    <submittedName>
        <fullName evidence="4">Methanol oxidation protein</fullName>
    </submittedName>
</protein>
<dbReference type="SUPFAM" id="SSF53850">
    <property type="entry name" value="Periplasmic binding protein-like II"/>
    <property type="match status" value="1"/>
</dbReference>
<dbReference type="PANTHER" id="PTHR35936:SF17">
    <property type="entry name" value="ARGININE-BINDING EXTRACELLULAR PROTEIN ARTP"/>
    <property type="match status" value="1"/>
</dbReference>
<feature type="signal peptide" evidence="2">
    <location>
        <begin position="1"/>
        <end position="23"/>
    </location>
</feature>
<evidence type="ECO:0000256" key="1">
    <source>
        <dbReference type="ARBA" id="ARBA00022729"/>
    </source>
</evidence>
<evidence type="ECO:0000313" key="4">
    <source>
        <dbReference type="EMBL" id="AHB49162.1"/>
    </source>
</evidence>
<organism evidence="4 5">
    <name type="scientific">Hyphomicrobium nitrativorans NL23</name>
    <dbReference type="NCBI Taxonomy" id="1029756"/>
    <lineage>
        <taxon>Bacteria</taxon>
        <taxon>Pseudomonadati</taxon>
        <taxon>Pseudomonadota</taxon>
        <taxon>Alphaproteobacteria</taxon>
        <taxon>Hyphomicrobiales</taxon>
        <taxon>Hyphomicrobiaceae</taxon>
        <taxon>Hyphomicrobium</taxon>
    </lineage>
</organism>
<evidence type="ECO:0000259" key="3">
    <source>
        <dbReference type="SMART" id="SM00062"/>
    </source>
</evidence>
<evidence type="ECO:0000256" key="2">
    <source>
        <dbReference type="SAM" id="SignalP"/>
    </source>
</evidence>
<dbReference type="OrthoDB" id="176845at2"/>
<dbReference type="RefSeq" id="WP_023787983.1">
    <property type="nucleotide sequence ID" value="NC_022997.1"/>
</dbReference>